<gene>
    <name evidence="3" type="ORF">MEDL_14870</name>
</gene>
<feature type="signal peptide" evidence="2">
    <location>
        <begin position="1"/>
        <end position="30"/>
    </location>
</feature>
<name>A0A8S3R5B5_MYTED</name>
<feature type="region of interest" description="Disordered" evidence="1">
    <location>
        <begin position="172"/>
        <end position="210"/>
    </location>
</feature>
<feature type="compositionally biased region" description="Polar residues" evidence="1">
    <location>
        <begin position="108"/>
        <end position="121"/>
    </location>
</feature>
<dbReference type="AlphaFoldDB" id="A0A8S3R5B5"/>
<evidence type="ECO:0000313" key="3">
    <source>
        <dbReference type="EMBL" id="CAG2200207.1"/>
    </source>
</evidence>
<feature type="compositionally biased region" description="Polar residues" evidence="1">
    <location>
        <begin position="179"/>
        <end position="193"/>
    </location>
</feature>
<comment type="caution">
    <text evidence="3">The sequence shown here is derived from an EMBL/GenBank/DDBJ whole genome shotgun (WGS) entry which is preliminary data.</text>
</comment>
<dbReference type="EMBL" id="CAJPWZ010000736">
    <property type="protein sequence ID" value="CAG2200207.1"/>
    <property type="molecule type" value="Genomic_DNA"/>
</dbReference>
<feature type="region of interest" description="Disordered" evidence="1">
    <location>
        <begin position="107"/>
        <end position="131"/>
    </location>
</feature>
<organism evidence="3 4">
    <name type="scientific">Mytilus edulis</name>
    <name type="common">Blue mussel</name>
    <dbReference type="NCBI Taxonomy" id="6550"/>
    <lineage>
        <taxon>Eukaryota</taxon>
        <taxon>Metazoa</taxon>
        <taxon>Spiralia</taxon>
        <taxon>Lophotrochozoa</taxon>
        <taxon>Mollusca</taxon>
        <taxon>Bivalvia</taxon>
        <taxon>Autobranchia</taxon>
        <taxon>Pteriomorphia</taxon>
        <taxon>Mytilida</taxon>
        <taxon>Mytiloidea</taxon>
        <taxon>Mytilidae</taxon>
        <taxon>Mytilinae</taxon>
        <taxon>Mytilus</taxon>
    </lineage>
</organism>
<proteinExistence type="predicted"/>
<accession>A0A8S3R5B5</accession>
<sequence>MARSDVCMTSAAHSCLLQLWSLQATTTTIAQHSPGPSVVMSSQKPMVTTSGNILHRLGRPEEHSRPIPASSSENNLRLHRLHQHVVHPITTSPGKQWIQKLFAASTDDAGSSSKQGTSGVNHHSGHSIPPAHMHLSHALEKEQHMRTMAAMHNQPMMHLMGQPHVMTNHIQHKPEKTPKGNSHIKQNCHNRTSPYRDHHQVLKQPKATVK</sequence>
<keyword evidence="4" id="KW-1185">Reference proteome</keyword>
<feature type="chain" id="PRO_5035879907" evidence="2">
    <location>
        <begin position="31"/>
        <end position="210"/>
    </location>
</feature>
<reference evidence="3" key="1">
    <citation type="submission" date="2021-03" db="EMBL/GenBank/DDBJ databases">
        <authorList>
            <person name="Bekaert M."/>
        </authorList>
    </citation>
    <scope>NUCLEOTIDE SEQUENCE</scope>
</reference>
<evidence type="ECO:0000256" key="1">
    <source>
        <dbReference type="SAM" id="MobiDB-lite"/>
    </source>
</evidence>
<protein>
    <submittedName>
        <fullName evidence="3">Uncharacterized protein</fullName>
    </submittedName>
</protein>
<evidence type="ECO:0000313" key="4">
    <source>
        <dbReference type="Proteomes" id="UP000683360"/>
    </source>
</evidence>
<dbReference type="Proteomes" id="UP000683360">
    <property type="component" value="Unassembled WGS sequence"/>
</dbReference>
<keyword evidence="2" id="KW-0732">Signal</keyword>
<evidence type="ECO:0000256" key="2">
    <source>
        <dbReference type="SAM" id="SignalP"/>
    </source>
</evidence>